<keyword evidence="1" id="KW-0812">Transmembrane</keyword>
<dbReference type="RefSeq" id="WP_128968580.1">
    <property type="nucleotide sequence ID" value="NZ_BMHC01000022.1"/>
</dbReference>
<evidence type="ECO:0000313" key="3">
    <source>
        <dbReference type="EMBL" id="QOZ63011.1"/>
    </source>
</evidence>
<dbReference type="Proteomes" id="UP000593880">
    <property type="component" value="Chromosome"/>
</dbReference>
<dbReference type="Proteomes" id="UP000625079">
    <property type="component" value="Unassembled WGS sequence"/>
</dbReference>
<dbReference type="EMBL" id="CP030057">
    <property type="protein sequence ID" value="QOZ63011.1"/>
    <property type="molecule type" value="Genomic_DNA"/>
</dbReference>
<dbReference type="AlphaFoldDB" id="A0AA88BA51"/>
<evidence type="ECO:0000313" key="5">
    <source>
        <dbReference type="Proteomes" id="UP000625079"/>
    </source>
</evidence>
<reference evidence="3 4" key="2">
    <citation type="submission" date="2018-06" db="EMBL/GenBank/DDBJ databases">
        <title>Comparative genomics of rhizobia nodulating Arachis hypogaea in China.</title>
        <authorList>
            <person name="Li Y."/>
        </authorList>
    </citation>
    <scope>NUCLEOTIDE SEQUENCE [LARGE SCALE GENOMIC DNA]</scope>
    <source>
        <strain evidence="3 4">CCBAU 51658</strain>
    </source>
</reference>
<keyword evidence="1" id="KW-1133">Transmembrane helix</keyword>
<proteinExistence type="predicted"/>
<dbReference type="EMBL" id="BMHC01000022">
    <property type="protein sequence ID" value="GGI31986.1"/>
    <property type="molecule type" value="Genomic_DNA"/>
</dbReference>
<reference evidence="2" key="3">
    <citation type="submission" date="2022-12" db="EMBL/GenBank/DDBJ databases">
        <authorList>
            <person name="Sun Q."/>
            <person name="Zhou Y."/>
        </authorList>
    </citation>
    <scope>NUCLEOTIDE SEQUENCE</scope>
    <source>
        <strain evidence="2">CGMCC 1.15034</strain>
    </source>
</reference>
<gene>
    <name evidence="2" type="ORF">GCM10010987_67190</name>
    <name evidence="3" type="ORF">XH86_32965</name>
</gene>
<protein>
    <submittedName>
        <fullName evidence="2">Uncharacterized protein</fullName>
    </submittedName>
</protein>
<evidence type="ECO:0000313" key="4">
    <source>
        <dbReference type="Proteomes" id="UP000593880"/>
    </source>
</evidence>
<keyword evidence="4" id="KW-1185">Reference proteome</keyword>
<evidence type="ECO:0000256" key="1">
    <source>
        <dbReference type="SAM" id="Phobius"/>
    </source>
</evidence>
<organism evidence="2 5">
    <name type="scientific">Bradyrhizobium guangdongense</name>
    <dbReference type="NCBI Taxonomy" id="1325090"/>
    <lineage>
        <taxon>Bacteria</taxon>
        <taxon>Pseudomonadati</taxon>
        <taxon>Pseudomonadota</taxon>
        <taxon>Alphaproteobacteria</taxon>
        <taxon>Hyphomicrobiales</taxon>
        <taxon>Nitrobacteraceae</taxon>
        <taxon>Bradyrhizobium</taxon>
    </lineage>
</organism>
<evidence type="ECO:0000313" key="2">
    <source>
        <dbReference type="EMBL" id="GGI31986.1"/>
    </source>
</evidence>
<name>A0AA88BA51_9BRAD</name>
<feature type="transmembrane region" description="Helical" evidence="1">
    <location>
        <begin position="232"/>
        <end position="256"/>
    </location>
</feature>
<keyword evidence="1" id="KW-0472">Membrane</keyword>
<reference evidence="2" key="1">
    <citation type="journal article" date="2014" name="Int. J. Syst. Evol. Microbiol.">
        <title>Complete genome sequence of Corynebacterium casei LMG S-19264T (=DSM 44701T), isolated from a smear-ripened cheese.</title>
        <authorList>
            <consortium name="US DOE Joint Genome Institute (JGI-PGF)"/>
            <person name="Walter F."/>
            <person name="Albersmeier A."/>
            <person name="Kalinowski J."/>
            <person name="Ruckert C."/>
        </authorList>
    </citation>
    <scope>NUCLEOTIDE SEQUENCE</scope>
    <source>
        <strain evidence="2">CGMCC 1.15034</strain>
    </source>
</reference>
<feature type="transmembrane region" description="Helical" evidence="1">
    <location>
        <begin position="12"/>
        <end position="38"/>
    </location>
</feature>
<accession>A0AA88BA51</accession>
<sequence length="280" mass="31371">MLSNIETLFVRLLRGTVIATAMVSFIITMLALLFALYAEFAPNPKVRLADQIDRFRQVTDPVKLIREVFPAEAPIVKETGGPDNVAYEKGKRLDPEILQQFNKFLDGALGASFENASQFADWLHNNGVRFRGYSALEDRNALDEGNIEVLWRSLIFDYARRLSARAPALATANKDKQYSSAIDRFTAATPPTRAPYFVVWFFNKLQGELQLVAQEFQEEQDRRLALRLMAPVALYVAAGAFSYFIFIMFLFLLVSIEASVRRLASAGNSALPPLPAAPKV</sequence>